<reference evidence="8" key="1">
    <citation type="submission" date="2021-01" db="EMBL/GenBank/DDBJ databases">
        <authorList>
            <person name="Corre E."/>
            <person name="Pelletier E."/>
            <person name="Niang G."/>
            <person name="Scheremetjew M."/>
            <person name="Finn R."/>
            <person name="Kale V."/>
            <person name="Holt S."/>
            <person name="Cochrane G."/>
            <person name="Meng A."/>
            <person name="Brown T."/>
            <person name="Cohen L."/>
        </authorList>
    </citation>
    <scope>NUCLEOTIDE SEQUENCE</scope>
    <source>
        <strain evidence="8">CCMP441</strain>
    </source>
</reference>
<dbReference type="InterPro" id="IPR004939">
    <property type="entry name" value="APC_su10/DOC_dom"/>
</dbReference>
<accession>A0A6U4IV97</accession>
<evidence type="ECO:0000256" key="4">
    <source>
        <dbReference type="ARBA" id="ARBA00022786"/>
    </source>
</evidence>
<dbReference type="Pfam" id="PF03256">
    <property type="entry name" value="ANAPC10"/>
    <property type="match status" value="1"/>
</dbReference>
<dbReference type="PANTHER" id="PTHR12936:SF0">
    <property type="entry name" value="ANAPHASE-PROMOTING COMPLEX SUBUNIT 10"/>
    <property type="match status" value="1"/>
</dbReference>
<organism evidence="8">
    <name type="scientific">Hemiselmis andersenii</name>
    <name type="common">Cryptophyte alga</name>
    <dbReference type="NCBI Taxonomy" id="464988"/>
    <lineage>
        <taxon>Eukaryota</taxon>
        <taxon>Cryptophyceae</taxon>
        <taxon>Cryptomonadales</taxon>
        <taxon>Hemiselmidaceae</taxon>
        <taxon>Hemiselmis</taxon>
    </lineage>
</organism>
<evidence type="ECO:0000313" key="8">
    <source>
        <dbReference type="EMBL" id="CAD8742022.1"/>
    </source>
</evidence>
<dbReference type="PROSITE" id="PS51284">
    <property type="entry name" value="DOC"/>
    <property type="match status" value="1"/>
</dbReference>
<keyword evidence="4" id="KW-0833">Ubl conjugation pathway</keyword>
<evidence type="ECO:0000256" key="5">
    <source>
        <dbReference type="ARBA" id="ARBA00023306"/>
    </source>
</evidence>
<sequence>MPDPDTPVTPDHPPAVESGVDHSKTSPVLDEEDMGNKREIGGDAVWTLSTAKPGNGVEQLRDDSTDTYWQSDGPQPHLVNIQFHNKVSIKEVAIYCNYRHDESYTPSKISIRAGTHFHDLQEVQEVALDEPNGWLSIPLRRAEAGYEENESTNTDESCLRAFMIQIAILANHENGRDSHIRQIKVFGPRSDIAGCLAGEGGVGFSTQEFGLYSMVR</sequence>
<dbReference type="InterPro" id="IPR008979">
    <property type="entry name" value="Galactose-bd-like_sf"/>
</dbReference>
<keyword evidence="5" id="KW-0131">Cell cycle</keyword>
<feature type="domain" description="DOC" evidence="7">
    <location>
        <begin position="16"/>
        <end position="212"/>
    </location>
</feature>
<dbReference type="FunFam" id="2.60.120.260:FF:000122">
    <property type="entry name" value="Anaphase-promoting complex subunit 10"/>
    <property type="match status" value="1"/>
</dbReference>
<dbReference type="EMBL" id="HBFK01014056">
    <property type="protein sequence ID" value="CAD8742022.1"/>
    <property type="molecule type" value="Transcribed_RNA"/>
</dbReference>
<gene>
    <name evidence="8" type="ORF">HAND1043_LOCUS8516</name>
</gene>
<evidence type="ECO:0000256" key="3">
    <source>
        <dbReference type="ARBA" id="ARBA00022776"/>
    </source>
</evidence>
<dbReference type="SUPFAM" id="SSF49785">
    <property type="entry name" value="Galactose-binding domain-like"/>
    <property type="match status" value="1"/>
</dbReference>
<dbReference type="PANTHER" id="PTHR12936">
    <property type="entry name" value="ANAPHASE-PROMOTING COMPLEX 10"/>
    <property type="match status" value="1"/>
</dbReference>
<dbReference type="Gene3D" id="2.60.120.260">
    <property type="entry name" value="Galactose-binding domain-like"/>
    <property type="match status" value="1"/>
</dbReference>
<feature type="region of interest" description="Disordered" evidence="6">
    <location>
        <begin position="1"/>
        <end position="39"/>
    </location>
</feature>
<comment type="similarity">
    <text evidence="1">Belongs to the APC10 family.</text>
</comment>
<evidence type="ECO:0000256" key="6">
    <source>
        <dbReference type="SAM" id="MobiDB-lite"/>
    </source>
</evidence>
<dbReference type="GO" id="GO:0005680">
    <property type="term" value="C:anaphase-promoting complex"/>
    <property type="evidence" value="ECO:0007669"/>
    <property type="project" value="InterPro"/>
</dbReference>
<dbReference type="CDD" id="cd08366">
    <property type="entry name" value="APC10"/>
    <property type="match status" value="1"/>
</dbReference>
<feature type="non-terminal residue" evidence="8">
    <location>
        <position position="216"/>
    </location>
</feature>
<dbReference type="SMART" id="SM01337">
    <property type="entry name" value="APC10"/>
    <property type="match status" value="1"/>
</dbReference>
<dbReference type="PIRSF" id="PIRSF028841">
    <property type="entry name" value="APC10_sub"/>
    <property type="match status" value="1"/>
</dbReference>
<dbReference type="GO" id="GO:0031145">
    <property type="term" value="P:anaphase-promoting complex-dependent catabolic process"/>
    <property type="evidence" value="ECO:0007669"/>
    <property type="project" value="InterPro"/>
</dbReference>
<evidence type="ECO:0000259" key="7">
    <source>
        <dbReference type="PROSITE" id="PS51284"/>
    </source>
</evidence>
<name>A0A6U4IV97_HEMAN</name>
<dbReference type="GO" id="GO:0070979">
    <property type="term" value="P:protein K11-linked ubiquitination"/>
    <property type="evidence" value="ECO:0007669"/>
    <property type="project" value="TreeGrafter"/>
</dbReference>
<proteinExistence type="inferred from homology"/>
<keyword evidence="3" id="KW-0498">Mitosis</keyword>
<evidence type="ECO:0000256" key="2">
    <source>
        <dbReference type="ARBA" id="ARBA00022618"/>
    </source>
</evidence>
<feature type="compositionally biased region" description="Pro residues" evidence="6">
    <location>
        <begin position="1"/>
        <end position="13"/>
    </location>
</feature>
<keyword evidence="2" id="KW-0132">Cell division</keyword>
<dbReference type="InterPro" id="IPR016901">
    <property type="entry name" value="APC10/Doc1"/>
</dbReference>
<dbReference type="GO" id="GO:0051301">
    <property type="term" value="P:cell division"/>
    <property type="evidence" value="ECO:0007669"/>
    <property type="project" value="UniProtKB-KW"/>
</dbReference>
<evidence type="ECO:0000256" key="1">
    <source>
        <dbReference type="ARBA" id="ARBA00006762"/>
    </source>
</evidence>
<protein>
    <recommendedName>
        <fullName evidence="7">DOC domain-containing protein</fullName>
    </recommendedName>
</protein>
<dbReference type="AlphaFoldDB" id="A0A6U4IV97"/>